<dbReference type="OrthoDB" id="6960201at2"/>
<gene>
    <name evidence="1" type="ORF">SAMN02745248_02448</name>
</gene>
<proteinExistence type="predicted"/>
<dbReference type="RefSeq" id="WP_072904352.1">
    <property type="nucleotide sequence ID" value="NZ_FRAD01000025.1"/>
</dbReference>
<dbReference type="AlphaFoldDB" id="A0A1M6S3T7"/>
<protein>
    <recommendedName>
        <fullName evidence="3">DUF2513 domain-containing protein</fullName>
    </recommendedName>
</protein>
<dbReference type="Pfam" id="PF10711">
    <property type="entry name" value="DUF2513"/>
    <property type="match status" value="1"/>
</dbReference>
<evidence type="ECO:0000313" key="1">
    <source>
        <dbReference type="EMBL" id="SHK39413.1"/>
    </source>
</evidence>
<evidence type="ECO:0008006" key="3">
    <source>
        <dbReference type="Google" id="ProtNLM"/>
    </source>
</evidence>
<evidence type="ECO:0000313" key="2">
    <source>
        <dbReference type="Proteomes" id="UP000183952"/>
    </source>
</evidence>
<name>A0A1M6S3T7_9CLOT</name>
<sequence>MKLNPNCVRDILLTVEANDLDTRMTLESLHKKLSHYTIEEIYYACLKLNEANYLEATLVTLCGHHTPAIKCIYDLTYNGHEFLENIKSDSTWNKTKDIAKSVGSFSLSTLKEIAINVISESIKLHF</sequence>
<dbReference type="STRING" id="1121331.SAMN02745248_02448"/>
<dbReference type="EMBL" id="FRAD01000025">
    <property type="protein sequence ID" value="SHK39413.1"/>
    <property type="molecule type" value="Genomic_DNA"/>
</dbReference>
<dbReference type="Proteomes" id="UP000183952">
    <property type="component" value="Unassembled WGS sequence"/>
</dbReference>
<reference evidence="1 2" key="1">
    <citation type="submission" date="2016-11" db="EMBL/GenBank/DDBJ databases">
        <authorList>
            <person name="Jaros S."/>
            <person name="Januszkiewicz K."/>
            <person name="Wedrychowicz H."/>
        </authorList>
    </citation>
    <scope>NUCLEOTIDE SEQUENCE [LARGE SCALE GENOMIC DNA]</scope>
    <source>
        <strain evidence="1 2">DSM 3090</strain>
    </source>
</reference>
<dbReference type="InterPro" id="IPR019650">
    <property type="entry name" value="DUF2513"/>
</dbReference>
<organism evidence="1 2">
    <name type="scientific">Hathewaya proteolytica DSM 3090</name>
    <dbReference type="NCBI Taxonomy" id="1121331"/>
    <lineage>
        <taxon>Bacteria</taxon>
        <taxon>Bacillati</taxon>
        <taxon>Bacillota</taxon>
        <taxon>Clostridia</taxon>
        <taxon>Eubacteriales</taxon>
        <taxon>Clostridiaceae</taxon>
        <taxon>Hathewaya</taxon>
    </lineage>
</organism>
<keyword evidence="2" id="KW-1185">Reference proteome</keyword>
<accession>A0A1M6S3T7</accession>